<gene>
    <name evidence="6" type="ORF">GOMPHAMPRED_001516</name>
</gene>
<keyword evidence="7" id="KW-1185">Reference proteome</keyword>
<keyword evidence="4" id="KW-0472">Membrane</keyword>
<dbReference type="CDD" id="cd17352">
    <property type="entry name" value="MFS_MCT_SLC16"/>
    <property type="match status" value="1"/>
</dbReference>
<feature type="transmembrane region" description="Helical" evidence="4">
    <location>
        <begin position="161"/>
        <end position="180"/>
    </location>
</feature>
<dbReference type="EMBL" id="CAJPDQ010000013">
    <property type="protein sequence ID" value="CAF9918425.1"/>
    <property type="molecule type" value="Genomic_DNA"/>
</dbReference>
<dbReference type="PANTHER" id="PTHR11360">
    <property type="entry name" value="MONOCARBOXYLATE TRANSPORTER"/>
    <property type="match status" value="1"/>
</dbReference>
<dbReference type="PANTHER" id="PTHR11360:SF234">
    <property type="entry name" value="MFS-TYPE TRANSPORTER DBAD-RELATED"/>
    <property type="match status" value="1"/>
</dbReference>
<evidence type="ECO:0000259" key="5">
    <source>
        <dbReference type="PROSITE" id="PS50850"/>
    </source>
</evidence>
<feature type="transmembrane region" description="Helical" evidence="4">
    <location>
        <begin position="103"/>
        <end position="125"/>
    </location>
</feature>
<feature type="domain" description="Major facilitator superfamily (MFS) profile" evidence="5">
    <location>
        <begin position="62"/>
        <end position="441"/>
    </location>
</feature>
<dbReference type="InterPro" id="IPR050327">
    <property type="entry name" value="Proton-linked_MCT"/>
</dbReference>
<feature type="transmembrane region" description="Helical" evidence="4">
    <location>
        <begin position="394"/>
        <end position="414"/>
    </location>
</feature>
<keyword evidence="4" id="KW-0812">Transmembrane</keyword>
<dbReference type="Pfam" id="PF07690">
    <property type="entry name" value="MFS_1"/>
    <property type="match status" value="1"/>
</dbReference>
<protein>
    <recommendedName>
        <fullName evidence="5">Major facilitator superfamily (MFS) profile domain-containing protein</fullName>
    </recommendedName>
</protein>
<evidence type="ECO:0000256" key="2">
    <source>
        <dbReference type="ARBA" id="ARBA00006727"/>
    </source>
</evidence>
<reference evidence="6" key="1">
    <citation type="submission" date="2021-03" db="EMBL/GenBank/DDBJ databases">
        <authorList>
            <person name="Tagirdzhanova G."/>
        </authorList>
    </citation>
    <scope>NUCLEOTIDE SEQUENCE</scope>
</reference>
<dbReference type="PROSITE" id="PS50850">
    <property type="entry name" value="MFS"/>
    <property type="match status" value="1"/>
</dbReference>
<dbReference type="SUPFAM" id="SSF103473">
    <property type="entry name" value="MFS general substrate transporter"/>
    <property type="match status" value="1"/>
</dbReference>
<accession>A0A8H3IK43</accession>
<dbReference type="GO" id="GO:0022857">
    <property type="term" value="F:transmembrane transporter activity"/>
    <property type="evidence" value="ECO:0007669"/>
    <property type="project" value="InterPro"/>
</dbReference>
<dbReference type="InterPro" id="IPR011701">
    <property type="entry name" value="MFS"/>
</dbReference>
<feature type="transmembrane region" description="Helical" evidence="4">
    <location>
        <begin position="420"/>
        <end position="439"/>
    </location>
</feature>
<feature type="transmembrane region" description="Helical" evidence="4">
    <location>
        <begin position="226"/>
        <end position="245"/>
    </location>
</feature>
<name>A0A8H3IK43_9LECA</name>
<comment type="similarity">
    <text evidence="2">Belongs to the major facilitator superfamily. Monocarboxylate porter (TC 2.A.1.13) family.</text>
</comment>
<comment type="caution">
    <text evidence="6">The sequence shown here is derived from an EMBL/GenBank/DDBJ whole genome shotgun (WGS) entry which is preliminary data.</text>
</comment>
<feature type="region of interest" description="Disordered" evidence="3">
    <location>
        <begin position="1"/>
        <end position="25"/>
    </location>
</feature>
<dbReference type="AlphaFoldDB" id="A0A8H3IK43"/>
<organism evidence="6 7">
    <name type="scientific">Gomphillus americanus</name>
    <dbReference type="NCBI Taxonomy" id="1940652"/>
    <lineage>
        <taxon>Eukaryota</taxon>
        <taxon>Fungi</taxon>
        <taxon>Dikarya</taxon>
        <taxon>Ascomycota</taxon>
        <taxon>Pezizomycotina</taxon>
        <taxon>Lecanoromycetes</taxon>
        <taxon>OSLEUM clade</taxon>
        <taxon>Ostropomycetidae</taxon>
        <taxon>Ostropales</taxon>
        <taxon>Graphidaceae</taxon>
        <taxon>Gomphilloideae</taxon>
        <taxon>Gomphillus</taxon>
    </lineage>
</organism>
<dbReference type="OrthoDB" id="6509908at2759"/>
<dbReference type="Gene3D" id="1.20.1250.20">
    <property type="entry name" value="MFS general substrate transporter like domains"/>
    <property type="match status" value="2"/>
</dbReference>
<dbReference type="Proteomes" id="UP000664169">
    <property type="component" value="Unassembled WGS sequence"/>
</dbReference>
<feature type="transmembrane region" description="Helical" evidence="4">
    <location>
        <begin position="327"/>
        <end position="351"/>
    </location>
</feature>
<evidence type="ECO:0000256" key="4">
    <source>
        <dbReference type="SAM" id="Phobius"/>
    </source>
</evidence>
<keyword evidence="4" id="KW-1133">Transmembrane helix</keyword>
<feature type="transmembrane region" description="Helical" evidence="4">
    <location>
        <begin position="302"/>
        <end position="320"/>
    </location>
</feature>
<evidence type="ECO:0000313" key="7">
    <source>
        <dbReference type="Proteomes" id="UP000664169"/>
    </source>
</evidence>
<sequence>MQPVAQDEFEISSSSSPSDPEYLQKQAGATELSFSDRQQHDSNRLLTSTMIKGHQRDGDASAWLQCLAAFFLMLNSFGLINSYGTFQAFYEVEILRSESASNLSWIGSLQTFLSLFGGIAAGPLFDRGYLRSLTCVGGFLVVLGMMLTSVCYSYWQFVLTQGLLVGLGCACLFTPGMAIVPQYFTKNRNLALGLATSGASLGGILYPIMFNQLLQRGVGFGWSCRILAFVILGTMMFAVAIVRWRGKQGTAAAKPSGALGAWKEPAYVMFTVCSFFGFMGIYVPFYYIQLYSFELQYVDPSLLGYIVSFLSLGSLFGRLIPPYLADMYDALTVAVIVILGLAVTGLCWIAVTSQAAIIAFCILFGFFSGAFLALGPAVVAYITTDMSTFGARVGMLLVPASIGTLIGNPIAGAVLTKNWLALQLFCGIVLIMSWMMALGSKGYLTWTKRHHSESL</sequence>
<dbReference type="InterPro" id="IPR036259">
    <property type="entry name" value="MFS_trans_sf"/>
</dbReference>
<feature type="transmembrane region" description="Helical" evidence="4">
    <location>
        <begin position="357"/>
        <end position="382"/>
    </location>
</feature>
<feature type="transmembrane region" description="Helical" evidence="4">
    <location>
        <begin position="266"/>
        <end position="290"/>
    </location>
</feature>
<proteinExistence type="inferred from homology"/>
<evidence type="ECO:0000313" key="6">
    <source>
        <dbReference type="EMBL" id="CAF9918425.1"/>
    </source>
</evidence>
<comment type="subcellular location">
    <subcellularLocation>
        <location evidence="1">Membrane</location>
        <topology evidence="1">Multi-pass membrane protein</topology>
    </subcellularLocation>
</comment>
<evidence type="ECO:0000256" key="1">
    <source>
        <dbReference type="ARBA" id="ARBA00004141"/>
    </source>
</evidence>
<feature type="transmembrane region" description="Helical" evidence="4">
    <location>
        <begin position="132"/>
        <end position="155"/>
    </location>
</feature>
<feature type="transmembrane region" description="Helical" evidence="4">
    <location>
        <begin position="62"/>
        <end position="83"/>
    </location>
</feature>
<dbReference type="InterPro" id="IPR020846">
    <property type="entry name" value="MFS_dom"/>
</dbReference>
<feature type="transmembrane region" description="Helical" evidence="4">
    <location>
        <begin position="192"/>
        <end position="214"/>
    </location>
</feature>
<evidence type="ECO:0000256" key="3">
    <source>
        <dbReference type="SAM" id="MobiDB-lite"/>
    </source>
</evidence>
<dbReference type="GO" id="GO:0016020">
    <property type="term" value="C:membrane"/>
    <property type="evidence" value="ECO:0007669"/>
    <property type="project" value="UniProtKB-SubCell"/>
</dbReference>